<evidence type="ECO:0000256" key="1">
    <source>
        <dbReference type="SAM" id="MobiDB-lite"/>
    </source>
</evidence>
<comment type="caution">
    <text evidence="2">The sequence shown here is derived from an EMBL/GenBank/DDBJ whole genome shotgun (WGS) entry which is preliminary data.</text>
</comment>
<dbReference type="EMBL" id="JAPFFJ010000004">
    <property type="protein sequence ID" value="KAJ6428610.1"/>
    <property type="molecule type" value="Genomic_DNA"/>
</dbReference>
<dbReference type="PANTHER" id="PTHR38357:SF1">
    <property type="entry name" value="EXPRESSED PROTEIN"/>
    <property type="match status" value="1"/>
</dbReference>
<keyword evidence="3" id="KW-1185">Reference proteome</keyword>
<organism evidence="2 3">
    <name type="scientific">Salix udensis</name>
    <dbReference type="NCBI Taxonomy" id="889485"/>
    <lineage>
        <taxon>Eukaryota</taxon>
        <taxon>Viridiplantae</taxon>
        <taxon>Streptophyta</taxon>
        <taxon>Embryophyta</taxon>
        <taxon>Tracheophyta</taxon>
        <taxon>Spermatophyta</taxon>
        <taxon>Magnoliopsida</taxon>
        <taxon>eudicotyledons</taxon>
        <taxon>Gunneridae</taxon>
        <taxon>Pentapetalae</taxon>
        <taxon>rosids</taxon>
        <taxon>fabids</taxon>
        <taxon>Malpighiales</taxon>
        <taxon>Salicaceae</taxon>
        <taxon>Saliceae</taxon>
        <taxon>Salix</taxon>
    </lineage>
</organism>
<evidence type="ECO:0000313" key="2">
    <source>
        <dbReference type="EMBL" id="KAJ6428610.1"/>
    </source>
</evidence>
<dbReference type="GO" id="GO:0009536">
    <property type="term" value="C:plastid"/>
    <property type="evidence" value="ECO:0007669"/>
    <property type="project" value="TreeGrafter"/>
</dbReference>
<feature type="compositionally biased region" description="Basic and acidic residues" evidence="1">
    <location>
        <begin position="70"/>
        <end position="91"/>
    </location>
</feature>
<feature type="region of interest" description="Disordered" evidence="1">
    <location>
        <begin position="38"/>
        <end position="107"/>
    </location>
</feature>
<accession>A0AAD6KTI5</accession>
<evidence type="ECO:0000313" key="3">
    <source>
        <dbReference type="Proteomes" id="UP001162972"/>
    </source>
</evidence>
<feature type="region of interest" description="Disordered" evidence="1">
    <location>
        <begin position="125"/>
        <end position="152"/>
    </location>
</feature>
<reference evidence="2 3" key="1">
    <citation type="journal article" date="2023" name="Int. J. Mol. Sci.">
        <title>De Novo Assembly and Annotation of 11 Diverse Shrub Willow (Salix) Genomes Reveals Novel Gene Organization in Sex-Linked Regions.</title>
        <authorList>
            <person name="Hyden B."/>
            <person name="Feng K."/>
            <person name="Yates T.B."/>
            <person name="Jawdy S."/>
            <person name="Cereghino C."/>
            <person name="Smart L.B."/>
            <person name="Muchero W."/>
        </authorList>
    </citation>
    <scope>NUCLEOTIDE SEQUENCE [LARGE SCALE GENOMIC DNA]</scope>
    <source>
        <tissue evidence="2">Shoot tip</tissue>
    </source>
</reference>
<gene>
    <name evidence="2" type="ORF">OIU84_020313</name>
</gene>
<feature type="compositionally biased region" description="Basic residues" evidence="1">
    <location>
        <begin position="92"/>
        <end position="101"/>
    </location>
</feature>
<proteinExistence type="predicted"/>
<protein>
    <submittedName>
        <fullName evidence="2">Uncharacterized protein</fullName>
    </submittedName>
</protein>
<dbReference type="PANTHER" id="PTHR38357">
    <property type="entry name" value="EXPRESSED PROTEIN"/>
    <property type="match status" value="1"/>
</dbReference>
<sequence>MAVQSLLSSDLKFQSFFTVSAMALTPTFPNFTCSFKPNKPLGTNWPPNKPIKTTVGKIPRRSSSSSGGVKGDKDFSRVENDKVLSESEERRRERRERAKLKKQVDKGKDKIEIVMKSKDGFVNRVDGGVRLEGSKPGRVDHQQDCRVENSSRFPGRESLLKKVLSRKNVL</sequence>
<name>A0AAD6KTI5_9ROSI</name>
<dbReference type="Proteomes" id="UP001162972">
    <property type="component" value="Chromosome 8"/>
</dbReference>
<dbReference type="AlphaFoldDB" id="A0AAD6KTI5"/>